<gene>
    <name evidence="5" type="ORF">UTRI_02708_B</name>
</gene>
<proteinExistence type="inferred from homology"/>
<dbReference type="Pfam" id="PF02441">
    <property type="entry name" value="Flavoprotein"/>
    <property type="match status" value="1"/>
</dbReference>
<dbReference type="GO" id="GO:0071513">
    <property type="term" value="C:phosphopantothenoylcysteine decarboxylase complex"/>
    <property type="evidence" value="ECO:0007669"/>
    <property type="project" value="TreeGrafter"/>
</dbReference>
<accession>A0A5C3E395</accession>
<dbReference type="InterPro" id="IPR036551">
    <property type="entry name" value="Flavin_trans-like"/>
</dbReference>
<feature type="domain" description="Flavoprotein" evidence="4">
    <location>
        <begin position="40"/>
        <end position="261"/>
    </location>
</feature>
<dbReference type="AlphaFoldDB" id="A0A5C3E395"/>
<evidence type="ECO:0000256" key="1">
    <source>
        <dbReference type="ARBA" id="ARBA00022993"/>
    </source>
</evidence>
<dbReference type="Gene3D" id="3.40.50.1950">
    <property type="entry name" value="Flavin prenyltransferase-like"/>
    <property type="match status" value="1"/>
</dbReference>
<dbReference type="SUPFAM" id="SSF52507">
    <property type="entry name" value="Homo-oligomeric flavin-containing Cys decarboxylases, HFCD"/>
    <property type="match status" value="1"/>
</dbReference>
<comment type="similarity">
    <text evidence="2">Belongs to the HFCD (homooligomeric flavin containing Cys decarboxylase) superfamily.</text>
</comment>
<dbReference type="GO" id="GO:0004633">
    <property type="term" value="F:phosphopantothenoylcysteine decarboxylase activity"/>
    <property type="evidence" value="ECO:0007669"/>
    <property type="project" value="TreeGrafter"/>
</dbReference>
<keyword evidence="6" id="KW-1185">Reference proteome</keyword>
<reference evidence="5 6" key="1">
    <citation type="submission" date="2018-03" db="EMBL/GenBank/DDBJ databases">
        <authorList>
            <person name="Guldener U."/>
        </authorList>
    </citation>
    <scope>NUCLEOTIDE SEQUENCE [LARGE SCALE GENOMIC DNA]</scope>
    <source>
        <strain evidence="5 6">NBRC100155</strain>
    </source>
</reference>
<feature type="compositionally biased region" description="Low complexity" evidence="3">
    <location>
        <begin position="102"/>
        <end position="111"/>
    </location>
</feature>
<evidence type="ECO:0000259" key="4">
    <source>
        <dbReference type="Pfam" id="PF02441"/>
    </source>
</evidence>
<dbReference type="PANTHER" id="PTHR14359:SF6">
    <property type="entry name" value="PHOSPHOPANTOTHENOYLCYSTEINE DECARBOXYLASE"/>
    <property type="match status" value="1"/>
</dbReference>
<dbReference type="PANTHER" id="PTHR14359">
    <property type="entry name" value="HOMO-OLIGOMERIC FLAVIN CONTAINING CYS DECARBOXYLASE FAMILY"/>
    <property type="match status" value="1"/>
</dbReference>
<organism evidence="5 6">
    <name type="scientific">Ustilago trichophora</name>
    <dbReference type="NCBI Taxonomy" id="86804"/>
    <lineage>
        <taxon>Eukaryota</taxon>
        <taxon>Fungi</taxon>
        <taxon>Dikarya</taxon>
        <taxon>Basidiomycota</taxon>
        <taxon>Ustilaginomycotina</taxon>
        <taxon>Ustilaginomycetes</taxon>
        <taxon>Ustilaginales</taxon>
        <taxon>Ustilaginaceae</taxon>
        <taxon>Ustilago</taxon>
    </lineage>
</organism>
<evidence type="ECO:0000313" key="5">
    <source>
        <dbReference type="EMBL" id="SPO25183.1"/>
    </source>
</evidence>
<sequence length="287" mass="31614">MQCNTSTSSLLQNSNSIPSPSFISPHPSLSNPPKLDRPLHIVLASTGSVASVKIPLIVEELLKYENVRIQIIASDNSLHFYNRSQISCLNTLYSPPPPPSPDSSSSSSSAPYNVESLAAENSHPLHHSSSNPRVHLWTNSDEWTSFSSIGDPILHIELRRWADLVIVAPCSANTLAKFNGGICDDLLTSFMRALGSDQKVWICPAMNSAMWMHPLTAKHLGMVKETLGYEVMGPIEKILACGDNGIGAMIEWNRLVQEVVERYGLVIEREKESRKAQEMVENNTPIT</sequence>
<name>A0A5C3E395_9BASI</name>
<dbReference type="GO" id="GO:0015937">
    <property type="term" value="P:coenzyme A biosynthetic process"/>
    <property type="evidence" value="ECO:0007669"/>
    <property type="project" value="UniProtKB-KW"/>
</dbReference>
<keyword evidence="1" id="KW-0173">Coenzyme A biosynthesis</keyword>
<dbReference type="GO" id="GO:0010181">
    <property type="term" value="F:FMN binding"/>
    <property type="evidence" value="ECO:0007669"/>
    <property type="project" value="TreeGrafter"/>
</dbReference>
<dbReference type="EMBL" id="OOIN01000010">
    <property type="protein sequence ID" value="SPO25183.1"/>
    <property type="molecule type" value="Genomic_DNA"/>
</dbReference>
<evidence type="ECO:0000256" key="2">
    <source>
        <dbReference type="ARBA" id="ARBA00038350"/>
    </source>
</evidence>
<dbReference type="Proteomes" id="UP000324022">
    <property type="component" value="Unassembled WGS sequence"/>
</dbReference>
<dbReference type="InterPro" id="IPR003382">
    <property type="entry name" value="Flavoprotein"/>
</dbReference>
<dbReference type="OrthoDB" id="1532798at2759"/>
<feature type="compositionally biased region" description="Low complexity" evidence="3">
    <location>
        <begin position="1"/>
        <end position="29"/>
    </location>
</feature>
<evidence type="ECO:0000313" key="6">
    <source>
        <dbReference type="Proteomes" id="UP000324022"/>
    </source>
</evidence>
<feature type="region of interest" description="Disordered" evidence="3">
    <location>
        <begin position="1"/>
        <end position="31"/>
    </location>
</feature>
<evidence type="ECO:0000256" key="3">
    <source>
        <dbReference type="SAM" id="MobiDB-lite"/>
    </source>
</evidence>
<feature type="region of interest" description="Disordered" evidence="3">
    <location>
        <begin position="92"/>
        <end position="112"/>
    </location>
</feature>
<protein>
    <recommendedName>
        <fullName evidence="4">Flavoprotein domain-containing protein</fullName>
    </recommendedName>
</protein>